<keyword evidence="4" id="KW-0677">Repeat</keyword>
<dbReference type="FunFam" id="3.30.160.60:FF:000358">
    <property type="entry name" value="zinc finger protein 24"/>
    <property type="match status" value="1"/>
</dbReference>
<evidence type="ECO:0000256" key="7">
    <source>
        <dbReference type="ARBA" id="ARBA00023125"/>
    </source>
</evidence>
<dbReference type="FunFam" id="3.30.160.60:FF:001498">
    <property type="entry name" value="Zinc finger protein 404"/>
    <property type="match status" value="1"/>
</dbReference>
<evidence type="ECO:0000256" key="5">
    <source>
        <dbReference type="ARBA" id="ARBA00022771"/>
    </source>
</evidence>
<evidence type="ECO:0000313" key="12">
    <source>
        <dbReference type="Ensembl" id="ENSGACP00000006003.1"/>
    </source>
</evidence>
<reference evidence="12" key="1">
    <citation type="submission" date="2006-01" db="EMBL/GenBank/DDBJ databases">
        <authorList>
            <person name="Lindblad-Toh K."/>
            <person name="Mauceli E."/>
            <person name="Grabherr M."/>
            <person name="Chang J.L."/>
            <person name="Lander E.S."/>
        </authorList>
    </citation>
    <scope>NUCLEOTIDE SEQUENCE [LARGE SCALE GENOMIC DNA]</scope>
</reference>
<comment type="similarity">
    <text evidence="2">Belongs to the krueppel C2H2-type zinc-finger protein family.</text>
</comment>
<feature type="region of interest" description="Disordered" evidence="10">
    <location>
        <begin position="81"/>
        <end position="115"/>
    </location>
</feature>
<dbReference type="InterPro" id="IPR036236">
    <property type="entry name" value="Znf_C2H2_sf"/>
</dbReference>
<dbReference type="SMART" id="SM00355">
    <property type="entry name" value="ZnF_C2H2"/>
    <property type="match status" value="7"/>
</dbReference>
<sequence length="401" mass="45843">MSSVENLREFVNERLSAAAEEIFGVFKRIVVEYQEEIDRQRRLLDVLWKPEVRLHRIELPQSRVCKEEELLSDQQLCLQERKPSLDQEDPDPPEIKEEQEELCTSPEGEQLEPKQEAFTLTPTCEERGHGEDQLLDSCTDEAESVVQETSLEYISVESTAVVELNNDHQLLSHNPHESDGRDQKGVKLSLTLNKEPGPLGEKPFLCRDCGKYFQNRNRLFAHMRITHRVYQPYLCNTCGKRFTKLSAVKSHIRIHTGEKPYSCIICGKTFCRLSSLTSHKITHSGEKPYSCSACGKTFSWLSVLKRHKRTHSGEKPYSCITCGKTFSRPSSLTSHKRIHTGEKPYSCITCGKTFSRPSSLTSHKRIHTGEKPYSCKICKSGFRSSSNLVVHMRRTHKGETS</sequence>
<feature type="domain" description="C2H2-type" evidence="11">
    <location>
        <begin position="289"/>
        <end position="316"/>
    </location>
</feature>
<evidence type="ECO:0000256" key="8">
    <source>
        <dbReference type="ARBA" id="ARBA00023242"/>
    </source>
</evidence>
<reference evidence="12" key="2">
    <citation type="submission" date="2024-04" db="UniProtKB">
        <authorList>
            <consortium name="Ensembl"/>
        </authorList>
    </citation>
    <scope>IDENTIFICATION</scope>
</reference>
<evidence type="ECO:0000256" key="9">
    <source>
        <dbReference type="PROSITE-ProRule" id="PRU00042"/>
    </source>
</evidence>
<evidence type="ECO:0000256" key="6">
    <source>
        <dbReference type="ARBA" id="ARBA00022833"/>
    </source>
</evidence>
<dbReference type="GO" id="GO:0008270">
    <property type="term" value="F:zinc ion binding"/>
    <property type="evidence" value="ECO:0007669"/>
    <property type="project" value="UniProtKB-KW"/>
</dbReference>
<evidence type="ECO:0000256" key="10">
    <source>
        <dbReference type="SAM" id="MobiDB-lite"/>
    </source>
</evidence>
<dbReference type="GO" id="GO:0043565">
    <property type="term" value="F:sequence-specific DNA binding"/>
    <property type="evidence" value="ECO:0007669"/>
    <property type="project" value="TreeGrafter"/>
</dbReference>
<dbReference type="PROSITE" id="PS50157">
    <property type="entry name" value="ZINC_FINGER_C2H2_2"/>
    <property type="match status" value="7"/>
</dbReference>
<evidence type="ECO:0000256" key="1">
    <source>
        <dbReference type="ARBA" id="ARBA00004123"/>
    </source>
</evidence>
<feature type="domain" description="C2H2-type" evidence="11">
    <location>
        <begin position="345"/>
        <end position="372"/>
    </location>
</feature>
<feature type="domain" description="C2H2-type" evidence="11">
    <location>
        <begin position="204"/>
        <end position="232"/>
    </location>
</feature>
<dbReference type="GO" id="GO:0000981">
    <property type="term" value="F:DNA-binding transcription factor activity, RNA polymerase II-specific"/>
    <property type="evidence" value="ECO:0007669"/>
    <property type="project" value="TreeGrafter"/>
</dbReference>
<evidence type="ECO:0000256" key="3">
    <source>
        <dbReference type="ARBA" id="ARBA00022723"/>
    </source>
</evidence>
<dbReference type="FunFam" id="3.30.160.60:FF:001465">
    <property type="entry name" value="Zinc finger protein 560"/>
    <property type="match status" value="1"/>
</dbReference>
<evidence type="ECO:0000259" key="11">
    <source>
        <dbReference type="PROSITE" id="PS50157"/>
    </source>
</evidence>
<dbReference type="Gene3D" id="3.30.160.60">
    <property type="entry name" value="Classic Zinc Finger"/>
    <property type="match status" value="7"/>
</dbReference>
<keyword evidence="6" id="KW-0862">Zinc</keyword>
<dbReference type="InterPro" id="IPR013087">
    <property type="entry name" value="Znf_C2H2_type"/>
</dbReference>
<dbReference type="FunFam" id="3.30.160.60:FF:002343">
    <property type="entry name" value="Zinc finger protein 33A"/>
    <property type="match status" value="2"/>
</dbReference>
<proteinExistence type="inferred from homology"/>
<keyword evidence="3" id="KW-0479">Metal-binding</keyword>
<dbReference type="AlphaFoldDB" id="G3NKZ0"/>
<dbReference type="FunFam" id="3.30.160.60:FF:000690">
    <property type="entry name" value="Zinc finger protein 354C"/>
    <property type="match status" value="1"/>
</dbReference>
<name>G3NKZ0_GASAC</name>
<organism evidence="12">
    <name type="scientific">Gasterosteus aculeatus</name>
    <name type="common">Three-spined stickleback</name>
    <dbReference type="NCBI Taxonomy" id="69293"/>
    <lineage>
        <taxon>Eukaryota</taxon>
        <taxon>Metazoa</taxon>
        <taxon>Chordata</taxon>
        <taxon>Craniata</taxon>
        <taxon>Vertebrata</taxon>
        <taxon>Euteleostomi</taxon>
        <taxon>Actinopterygii</taxon>
        <taxon>Neopterygii</taxon>
        <taxon>Teleostei</taxon>
        <taxon>Neoteleostei</taxon>
        <taxon>Acanthomorphata</taxon>
        <taxon>Eupercaria</taxon>
        <taxon>Perciformes</taxon>
        <taxon>Cottioidei</taxon>
        <taxon>Gasterosteales</taxon>
        <taxon>Gasterosteidae</taxon>
        <taxon>Gasterosteus</taxon>
    </lineage>
</organism>
<evidence type="ECO:0000256" key="4">
    <source>
        <dbReference type="ARBA" id="ARBA00022737"/>
    </source>
</evidence>
<dbReference type="Ensembl" id="ENSGACT00000006020.1">
    <property type="protein sequence ID" value="ENSGACP00000006003.1"/>
    <property type="gene ID" value="ENSGACG00000004549.1"/>
</dbReference>
<dbReference type="GO" id="GO:0000122">
    <property type="term" value="P:negative regulation of transcription by RNA polymerase II"/>
    <property type="evidence" value="ECO:0007669"/>
    <property type="project" value="UniProtKB-ARBA"/>
</dbReference>
<keyword evidence="7" id="KW-0238">DNA-binding</keyword>
<dbReference type="SUPFAM" id="SSF57667">
    <property type="entry name" value="beta-beta-alpha zinc fingers"/>
    <property type="match status" value="4"/>
</dbReference>
<dbReference type="PANTHER" id="PTHR24408">
    <property type="entry name" value="ZINC FINGER PROTEIN"/>
    <property type="match status" value="1"/>
</dbReference>
<dbReference type="Bgee" id="ENSGACG00000004549">
    <property type="expression patterns" value="Expressed in embryo and 13 other cell types or tissues"/>
</dbReference>
<dbReference type="GO" id="GO:0005634">
    <property type="term" value="C:nucleus"/>
    <property type="evidence" value="ECO:0007669"/>
    <property type="project" value="UniProtKB-SubCell"/>
</dbReference>
<dbReference type="FunFam" id="3.30.160.60:FF:001016">
    <property type="entry name" value="zinc finger protein 850-like"/>
    <property type="match status" value="1"/>
</dbReference>
<keyword evidence="8" id="KW-0539">Nucleus</keyword>
<feature type="domain" description="C2H2-type" evidence="11">
    <location>
        <begin position="373"/>
        <end position="401"/>
    </location>
</feature>
<evidence type="ECO:0000256" key="2">
    <source>
        <dbReference type="ARBA" id="ARBA00006991"/>
    </source>
</evidence>
<accession>G3NKZ0</accession>
<feature type="domain" description="C2H2-type" evidence="11">
    <location>
        <begin position="233"/>
        <end position="260"/>
    </location>
</feature>
<feature type="domain" description="C2H2-type" evidence="11">
    <location>
        <begin position="261"/>
        <end position="288"/>
    </location>
</feature>
<feature type="compositionally biased region" description="Acidic residues" evidence="10">
    <location>
        <begin position="86"/>
        <end position="101"/>
    </location>
</feature>
<dbReference type="PROSITE" id="PS00028">
    <property type="entry name" value="ZINC_FINGER_C2H2_1"/>
    <property type="match status" value="7"/>
</dbReference>
<dbReference type="PANTHER" id="PTHR24408:SF34">
    <property type="entry name" value="ZINC FINGER PROTEIN 672-RELATED"/>
    <property type="match status" value="1"/>
</dbReference>
<keyword evidence="5 9" id="KW-0863">Zinc-finger</keyword>
<feature type="domain" description="C2H2-type" evidence="11">
    <location>
        <begin position="317"/>
        <end position="344"/>
    </location>
</feature>
<dbReference type="Pfam" id="PF00096">
    <property type="entry name" value="zf-C2H2"/>
    <property type="match status" value="7"/>
</dbReference>
<protein>
    <recommendedName>
        <fullName evidence="11">C2H2-type domain-containing protein</fullName>
    </recommendedName>
</protein>
<comment type="subcellular location">
    <subcellularLocation>
        <location evidence="1">Nucleus</location>
    </subcellularLocation>
</comment>